<evidence type="ECO:0000313" key="3">
    <source>
        <dbReference type="Proteomes" id="UP000315389"/>
    </source>
</evidence>
<dbReference type="InterPro" id="IPR049978">
    <property type="entry name" value="SCO6880-like"/>
</dbReference>
<protein>
    <recommendedName>
        <fullName evidence="4">Type VII secretion protein EccE</fullName>
    </recommendedName>
</protein>
<dbReference type="EMBL" id="VFOS01000004">
    <property type="protein sequence ID" value="TQL57477.1"/>
    <property type="molecule type" value="Genomic_DNA"/>
</dbReference>
<dbReference type="Proteomes" id="UP000315389">
    <property type="component" value="Unassembled WGS sequence"/>
</dbReference>
<comment type="caution">
    <text evidence="2">The sequence shown here is derived from an EMBL/GenBank/DDBJ whole genome shotgun (WGS) entry which is preliminary data.</text>
</comment>
<reference evidence="2 3" key="1">
    <citation type="submission" date="2019-06" db="EMBL/GenBank/DDBJ databases">
        <title>Sequencing the genomes of 1000 actinobacteria strains.</title>
        <authorList>
            <person name="Klenk H.-P."/>
        </authorList>
    </citation>
    <scope>NUCLEOTIDE SEQUENCE [LARGE SCALE GENOMIC DNA]</scope>
    <source>
        <strain evidence="2 3">DSM 4813</strain>
    </source>
</reference>
<dbReference type="AlphaFoldDB" id="A0A542ZAV5"/>
<keyword evidence="1" id="KW-1133">Transmembrane helix</keyword>
<sequence length="492" mass="52681">MNTDDIVPAAAFPRLDRQGWLWGLSKPQLIVVGVAVAGLMVATFAGGTAILATLTLWTAPIATLGIVQIDHRPALIALMEAIVSKLRRMLGATDYVVRPEQPVTMGELNIPGAVGARIDVIEVPYASGAAVLFDKHTRWASIAIRCESSTFDLAAADDKAGRTWGYARLASAVLAHEGVVRVAVMARTTPAAAEAATAYYTTTSTARGAGAMVSPWAHDQVMARLTSSSARDVERDVIVVVSVDTNKVRPLIKDAGKGNIGLGHVMAREVTALGPLLTECGVRTQRWLTPREVAATIRLAYDPEAVSLLERQAVQGSLTLDLADAGPVILREHPDRLETDTAVHQSFWIRQWPRTLTKAGFLSNLICEGDYTRTLTQVFMPEPVTQTAKNIESKRLAIASRREVDARLKRPTPFEVTAAEHDLAAQEEELNEGFAGIKWTGYLSVSAPNTEALGVAVSAATMSADGLDLRLLRGQQAAGFNAAALPLGWGLS</sequence>
<dbReference type="RefSeq" id="WP_142121989.1">
    <property type="nucleotide sequence ID" value="NZ_BAAASV010000002.1"/>
</dbReference>
<dbReference type="NCBIfam" id="NF042935">
    <property type="entry name" value="SCO6880_fam"/>
    <property type="match status" value="1"/>
</dbReference>
<organism evidence="2 3">
    <name type="scientific">Rarobacter faecitabidus</name>
    <dbReference type="NCBI Taxonomy" id="13243"/>
    <lineage>
        <taxon>Bacteria</taxon>
        <taxon>Bacillati</taxon>
        <taxon>Actinomycetota</taxon>
        <taxon>Actinomycetes</taxon>
        <taxon>Micrococcales</taxon>
        <taxon>Rarobacteraceae</taxon>
        <taxon>Rarobacter</taxon>
    </lineage>
</organism>
<accession>A0A542ZAV5</accession>
<feature type="transmembrane region" description="Helical" evidence="1">
    <location>
        <begin position="29"/>
        <end position="57"/>
    </location>
</feature>
<name>A0A542ZAV5_RARFA</name>
<keyword evidence="1" id="KW-0472">Membrane</keyword>
<proteinExistence type="predicted"/>
<evidence type="ECO:0008006" key="4">
    <source>
        <dbReference type="Google" id="ProtNLM"/>
    </source>
</evidence>
<gene>
    <name evidence="2" type="ORF">FB461_2214</name>
</gene>
<keyword evidence="3" id="KW-1185">Reference proteome</keyword>
<evidence type="ECO:0000313" key="2">
    <source>
        <dbReference type="EMBL" id="TQL57477.1"/>
    </source>
</evidence>
<evidence type="ECO:0000256" key="1">
    <source>
        <dbReference type="SAM" id="Phobius"/>
    </source>
</evidence>
<dbReference type="OrthoDB" id="3859571at2"/>
<keyword evidence="1" id="KW-0812">Transmembrane</keyword>